<dbReference type="HOGENOM" id="CLU_1149770_0_0_2"/>
<keyword evidence="1" id="KW-0472">Membrane</keyword>
<feature type="transmembrane region" description="Helical" evidence="1">
    <location>
        <begin position="210"/>
        <end position="229"/>
    </location>
</feature>
<evidence type="ECO:0000313" key="3">
    <source>
        <dbReference type="Proteomes" id="UP000010469"/>
    </source>
</evidence>
<dbReference type="eggNOG" id="arCOG06025">
    <property type="taxonomic scope" value="Archaea"/>
</dbReference>
<feature type="transmembrane region" description="Helical" evidence="1">
    <location>
        <begin position="125"/>
        <end position="145"/>
    </location>
</feature>
<dbReference type="InParanoid" id="L0AC08"/>
<dbReference type="KEGG" id="clg:Calag_0839"/>
<dbReference type="Proteomes" id="UP000010469">
    <property type="component" value="Chromosome"/>
</dbReference>
<feature type="transmembrane region" description="Helical" evidence="1">
    <location>
        <begin position="157"/>
        <end position="175"/>
    </location>
</feature>
<accession>L0AC08</accession>
<protein>
    <submittedName>
        <fullName evidence="2">Uncharacterized protein</fullName>
    </submittedName>
</protein>
<keyword evidence="1" id="KW-0812">Transmembrane</keyword>
<feature type="transmembrane region" description="Helical" evidence="1">
    <location>
        <begin position="97"/>
        <end position="119"/>
    </location>
</feature>
<proteinExistence type="predicted"/>
<organism evidence="2 3">
    <name type="scientific">Caldisphaera lagunensis (strain DSM 15908 / JCM 11604 / ANMR 0165 / IC-154)</name>
    <dbReference type="NCBI Taxonomy" id="1056495"/>
    <lineage>
        <taxon>Archaea</taxon>
        <taxon>Thermoproteota</taxon>
        <taxon>Thermoprotei</taxon>
        <taxon>Acidilobales</taxon>
        <taxon>Caldisphaeraceae</taxon>
        <taxon>Caldisphaera</taxon>
    </lineage>
</organism>
<feature type="transmembrane region" description="Helical" evidence="1">
    <location>
        <begin position="74"/>
        <end position="90"/>
    </location>
</feature>
<evidence type="ECO:0000256" key="1">
    <source>
        <dbReference type="SAM" id="Phobius"/>
    </source>
</evidence>
<reference evidence="3" key="1">
    <citation type="submission" date="2012-03" db="EMBL/GenBank/DDBJ databases">
        <title>Complete genome of Caldisphaera lagunensis DSM 15908.</title>
        <authorList>
            <person name="Lucas S."/>
            <person name="Copeland A."/>
            <person name="Lapidus A."/>
            <person name="Glavina del Rio T."/>
            <person name="Dalin E."/>
            <person name="Tice H."/>
            <person name="Bruce D."/>
            <person name="Goodwin L."/>
            <person name="Pitluck S."/>
            <person name="Peters L."/>
            <person name="Mikhailova N."/>
            <person name="Teshima H."/>
            <person name="Kyrpides N."/>
            <person name="Mavromatis K."/>
            <person name="Ivanova N."/>
            <person name="Brettin T."/>
            <person name="Detter J.C."/>
            <person name="Han C."/>
            <person name="Larimer F."/>
            <person name="Land M."/>
            <person name="Hauser L."/>
            <person name="Markowitz V."/>
            <person name="Cheng J.-F."/>
            <person name="Hugenholtz P."/>
            <person name="Woyke T."/>
            <person name="Wu D."/>
            <person name="Spring S."/>
            <person name="Schroeder M."/>
            <person name="Brambilla E."/>
            <person name="Klenk H.-P."/>
            <person name="Eisen J.A."/>
        </authorList>
    </citation>
    <scope>NUCLEOTIDE SEQUENCE [LARGE SCALE GENOMIC DNA]</scope>
    <source>
        <strain evidence="3">DSM 15908 / JCM 11604 / IC-154</strain>
    </source>
</reference>
<evidence type="ECO:0000313" key="2">
    <source>
        <dbReference type="EMBL" id="AFZ70580.1"/>
    </source>
</evidence>
<dbReference type="AlphaFoldDB" id="L0AC08"/>
<gene>
    <name evidence="2" type="ordered locus">Calag_0839</name>
</gene>
<keyword evidence="3" id="KW-1185">Reference proteome</keyword>
<dbReference type="EMBL" id="CP003378">
    <property type="protein sequence ID" value="AFZ70580.1"/>
    <property type="molecule type" value="Genomic_DNA"/>
</dbReference>
<keyword evidence="1" id="KW-1133">Transmembrane helix</keyword>
<feature type="transmembrane region" description="Helical" evidence="1">
    <location>
        <begin position="51"/>
        <end position="68"/>
    </location>
</feature>
<sequence length="241" mass="27451">MAHGLMSSMILSLALAIGLARKISIFVPLVLINGIIDIYAFNYLRLKVTKLNLKDLILLVILFIPYIIMLKLNNFYLIMPISLLILYLIFSFKKKFVLSNIIGSTFIASLSLIWLLMISNINVEQFLIILSWIIFTLTLSVIVEYKLPFRKIDKVSTIGYPLIIISLGIAITYLLGYYDLILLYTFPISALILSGEKLRNVKEIKKIGKIGMYSSLSFILIGIMLYNLFLTPINLNIIFIN</sequence>
<name>L0AC08_CALLD</name>